<dbReference type="InterPro" id="IPR018162">
    <property type="entry name" value="Ala-tRNA-ligase_IIc_anticod-bd"/>
</dbReference>
<dbReference type="NCBIfam" id="TIGR00344">
    <property type="entry name" value="alaS"/>
    <property type="match status" value="1"/>
</dbReference>
<evidence type="ECO:0000313" key="11">
    <source>
        <dbReference type="EMBL" id="PJA64259.1"/>
    </source>
</evidence>
<keyword evidence="6 9" id="KW-0694">RNA-binding</keyword>
<comment type="function">
    <text evidence="9">Catalyzes the attachment of alanine to tRNA(Ala) in a two-step reaction: alanine is first activated by ATP to form Ala-AMP and then transferred to the acceptor end of tRNA(Ala). Also edits incorrectly charged Ser-tRNA(Ala) and Gly-tRNA(Ala) via its editing domain.</text>
</comment>
<evidence type="ECO:0000256" key="2">
    <source>
        <dbReference type="ARBA" id="ARBA00022555"/>
    </source>
</evidence>
<dbReference type="Gene3D" id="3.30.54.20">
    <property type="match status" value="1"/>
</dbReference>
<dbReference type="PANTHER" id="PTHR11777:SF9">
    <property type="entry name" value="ALANINE--TRNA LIGASE, CYTOPLASMIC"/>
    <property type="match status" value="1"/>
</dbReference>
<evidence type="ECO:0000256" key="9">
    <source>
        <dbReference type="HAMAP-Rule" id="MF_00036"/>
    </source>
</evidence>
<feature type="domain" description="Alanyl-transfer RNA synthetases family profile" evidence="10">
    <location>
        <begin position="1"/>
        <end position="625"/>
    </location>
</feature>
<dbReference type="InterPro" id="IPR018163">
    <property type="entry name" value="Thr/Ala-tRNA-synth_IIc_edit"/>
</dbReference>
<keyword evidence="2 9" id="KW-0820">tRNA-binding</keyword>
<evidence type="ECO:0000256" key="6">
    <source>
        <dbReference type="ARBA" id="ARBA00022884"/>
    </source>
</evidence>
<dbReference type="GO" id="GO:0005829">
    <property type="term" value="C:cytosol"/>
    <property type="evidence" value="ECO:0007669"/>
    <property type="project" value="TreeGrafter"/>
</dbReference>
<dbReference type="Gene3D" id="3.30.980.10">
    <property type="entry name" value="Threonyl-trna Synthetase, Chain A, domain 2"/>
    <property type="match status" value="1"/>
</dbReference>
<dbReference type="PRINTS" id="PR00980">
    <property type="entry name" value="TRNASYNTHALA"/>
</dbReference>
<evidence type="ECO:0000259" key="10">
    <source>
        <dbReference type="PROSITE" id="PS50860"/>
    </source>
</evidence>
<protein>
    <recommendedName>
        <fullName evidence="9">Alanine--tRNA ligase</fullName>
        <ecNumber evidence="9">6.1.1.7</ecNumber>
    </recommendedName>
    <alternativeName>
        <fullName evidence="9">Alanyl-tRNA synthetase</fullName>
        <shortName evidence="9">AlaRS</shortName>
    </alternativeName>
</protein>
<gene>
    <name evidence="9" type="primary">alaS</name>
    <name evidence="11" type="ORF">CO159_04000</name>
</gene>
<dbReference type="SUPFAM" id="SSF55681">
    <property type="entry name" value="Class II aaRS and biotin synthetases"/>
    <property type="match status" value="1"/>
</dbReference>
<dbReference type="InterPro" id="IPR045864">
    <property type="entry name" value="aa-tRNA-synth_II/BPL/LPL"/>
</dbReference>
<dbReference type="EMBL" id="PFWF01000084">
    <property type="protein sequence ID" value="PJA64259.1"/>
    <property type="molecule type" value="Genomic_DNA"/>
</dbReference>
<sequence length="625" mass="71413">MTANELREKYLNFFKERDHAIIPSASLIPEHDPTVLFTTAGMHPLTSFLLGEKHPGGKRLVNVQKCIRTGDIDDVGDSWHLTFFEMLGNWSLGDYWKKEAIEWSFEFLTGRDYLGISSEKLSVTVFAGDPSINSGQATRDEESAKIWESLGIPKERIFYLSKEENWWGPAGQTGPCGPCSEMFYDTGKEKCGSDCKPGCKCGKYAEIWNDVFMEFNKTAEGKFEQLKQKNVDTGMGVERTIAVLDGFDNVYDTELFKPLIKKIEEISNKKYEGENIKTFRIIADHLKAATFILAEGVEPSNVERGYVLRRLIRRAVRYGKQLGINDIFTFKIANVVIEMYWDVYLELFSNRMFIEEQLVREEEKFTKTLEKGLKVLEKMKPKKTISFLSKSFFTEYGLSGDVLFNLYSTYGFPIEMSLEEIKKLYQEYNREQGVSITELTKDDENRILQQFHESLKKHQELSRAGAEQKFKGGLADHSEHVVKYHTAAHLMLAALRQVLGSHVTQKGSNITAERLRFDFSHPQKLTLEQIKQVEDLVNQTIVRDLPVKMEEMSLDEAKEQGAMGVFESRYGEKVKVYTIAENGKIFSKEICGGPHVEKIGQLGHFKILKEESVSAGARRIKAVLE</sequence>
<comment type="catalytic activity">
    <reaction evidence="9">
        <text>tRNA(Ala) + L-alanine + ATP = L-alanyl-tRNA(Ala) + AMP + diphosphate</text>
        <dbReference type="Rhea" id="RHEA:12540"/>
        <dbReference type="Rhea" id="RHEA-COMP:9657"/>
        <dbReference type="Rhea" id="RHEA-COMP:9923"/>
        <dbReference type="ChEBI" id="CHEBI:30616"/>
        <dbReference type="ChEBI" id="CHEBI:33019"/>
        <dbReference type="ChEBI" id="CHEBI:57972"/>
        <dbReference type="ChEBI" id="CHEBI:78442"/>
        <dbReference type="ChEBI" id="CHEBI:78497"/>
        <dbReference type="ChEBI" id="CHEBI:456215"/>
        <dbReference type="EC" id="6.1.1.7"/>
    </reaction>
</comment>
<dbReference type="GO" id="GO:0005524">
    <property type="term" value="F:ATP binding"/>
    <property type="evidence" value="ECO:0007669"/>
    <property type="project" value="UniProtKB-UniRule"/>
</dbReference>
<dbReference type="AlphaFoldDB" id="A0A2M7YMQ0"/>
<dbReference type="GO" id="GO:0004813">
    <property type="term" value="F:alanine-tRNA ligase activity"/>
    <property type="evidence" value="ECO:0007669"/>
    <property type="project" value="UniProtKB-UniRule"/>
</dbReference>
<evidence type="ECO:0000256" key="5">
    <source>
        <dbReference type="ARBA" id="ARBA00022840"/>
    </source>
</evidence>
<comment type="domain">
    <text evidence="9">Consists of three domains; the N-terminal catalytic domain, the editing domain and the C-terminal C-Ala domain. The editing domain removes incorrectly charged amino acids, while the C-Ala domain, along with tRNA(Ala), serves as a bridge to cooperatively bring together the editing and aminoacylation centers thus stimulating deacylation of misacylated tRNAs.</text>
</comment>
<organism evidence="11 12">
    <name type="scientific">Candidatus Portnoybacteria bacterium CG_4_9_14_3_um_filter_40_10</name>
    <dbReference type="NCBI Taxonomy" id="1974804"/>
    <lineage>
        <taxon>Bacteria</taxon>
        <taxon>Candidatus Portnoyibacteriota</taxon>
    </lineage>
</organism>
<dbReference type="InterPro" id="IPR018165">
    <property type="entry name" value="Ala-tRNA-synth_IIc_core"/>
</dbReference>
<keyword evidence="9" id="KW-0479">Metal-binding</keyword>
<dbReference type="GO" id="GO:0006419">
    <property type="term" value="P:alanyl-tRNA aminoacylation"/>
    <property type="evidence" value="ECO:0007669"/>
    <property type="project" value="UniProtKB-UniRule"/>
</dbReference>
<feature type="binding site" evidence="9">
    <location>
        <position position="485"/>
    </location>
    <ligand>
        <name>Zn(2+)</name>
        <dbReference type="ChEBI" id="CHEBI:29105"/>
    </ligand>
</feature>
<feature type="binding site" evidence="9">
    <location>
        <position position="489"/>
    </location>
    <ligand>
        <name>Zn(2+)</name>
        <dbReference type="ChEBI" id="CHEBI:29105"/>
    </ligand>
</feature>
<dbReference type="GO" id="GO:0002161">
    <property type="term" value="F:aminoacyl-tRNA deacylase activity"/>
    <property type="evidence" value="ECO:0007669"/>
    <property type="project" value="TreeGrafter"/>
</dbReference>
<evidence type="ECO:0000256" key="7">
    <source>
        <dbReference type="ARBA" id="ARBA00022917"/>
    </source>
</evidence>
<dbReference type="CDD" id="cd00673">
    <property type="entry name" value="AlaRS_core"/>
    <property type="match status" value="1"/>
</dbReference>
<dbReference type="GO" id="GO:0008270">
    <property type="term" value="F:zinc ion binding"/>
    <property type="evidence" value="ECO:0007669"/>
    <property type="project" value="UniProtKB-UniRule"/>
</dbReference>
<reference evidence="12" key="1">
    <citation type="submission" date="2017-09" db="EMBL/GenBank/DDBJ databases">
        <title>Depth-based differentiation of microbial function through sediment-hosted aquifers and enrichment of novel symbionts in the deep terrestrial subsurface.</title>
        <authorList>
            <person name="Probst A.J."/>
            <person name="Ladd B."/>
            <person name="Jarett J.K."/>
            <person name="Geller-Mcgrath D.E."/>
            <person name="Sieber C.M.K."/>
            <person name="Emerson J.B."/>
            <person name="Anantharaman K."/>
            <person name="Thomas B.C."/>
            <person name="Malmstrom R."/>
            <person name="Stieglmeier M."/>
            <person name="Klingl A."/>
            <person name="Woyke T."/>
            <person name="Ryan C.M."/>
            <person name="Banfield J.F."/>
        </authorList>
    </citation>
    <scope>NUCLEOTIDE SEQUENCE [LARGE SCALE GENOMIC DNA]</scope>
</reference>
<evidence type="ECO:0000256" key="3">
    <source>
        <dbReference type="ARBA" id="ARBA00022598"/>
    </source>
</evidence>
<keyword evidence="5 9" id="KW-0067">ATP-binding</keyword>
<dbReference type="NCBIfam" id="NF002436">
    <property type="entry name" value="PRK01584.1"/>
    <property type="match status" value="1"/>
</dbReference>
<keyword evidence="4 9" id="KW-0547">Nucleotide-binding</keyword>
<dbReference type="InterPro" id="IPR018164">
    <property type="entry name" value="Ala-tRNA-synth_IIc_N"/>
</dbReference>
<keyword evidence="9" id="KW-0963">Cytoplasm</keyword>
<keyword evidence="8 9" id="KW-0030">Aminoacyl-tRNA synthetase</keyword>
<dbReference type="FunFam" id="3.30.980.10:FF:000004">
    <property type="entry name" value="Alanine--tRNA ligase, cytoplasmic"/>
    <property type="match status" value="1"/>
</dbReference>
<dbReference type="SUPFAM" id="SSF55186">
    <property type="entry name" value="ThrRS/AlaRS common domain"/>
    <property type="match status" value="1"/>
</dbReference>
<name>A0A2M7YMQ0_9BACT</name>
<dbReference type="InterPro" id="IPR023033">
    <property type="entry name" value="Ala_tRNA_ligase_euk/bac"/>
</dbReference>
<accession>A0A2M7YMQ0</accession>
<comment type="similarity">
    <text evidence="1 9">Belongs to the class-II aminoacyl-tRNA synthetase family.</text>
</comment>
<dbReference type="InterPro" id="IPR050058">
    <property type="entry name" value="Ala-tRNA_ligase"/>
</dbReference>
<dbReference type="HAMAP" id="MF_00036_B">
    <property type="entry name" value="Ala_tRNA_synth_B"/>
    <property type="match status" value="1"/>
</dbReference>
<dbReference type="Proteomes" id="UP000230434">
    <property type="component" value="Unassembled WGS sequence"/>
</dbReference>
<dbReference type="SUPFAM" id="SSF101353">
    <property type="entry name" value="Putative anticodon-binding domain of alanyl-tRNA synthetase (AlaRS)"/>
    <property type="match status" value="1"/>
</dbReference>
<keyword evidence="7 9" id="KW-0648">Protein biosynthesis</keyword>
<dbReference type="Gene3D" id="3.30.930.10">
    <property type="entry name" value="Bira Bifunctional Protein, Domain 2"/>
    <property type="match status" value="1"/>
</dbReference>
<comment type="cofactor">
    <cofactor evidence="9">
        <name>Zn(2+)</name>
        <dbReference type="ChEBI" id="CHEBI:29105"/>
    </cofactor>
    <text evidence="9">Binds 1 zinc ion per subunit.</text>
</comment>
<dbReference type="InterPro" id="IPR002318">
    <property type="entry name" value="Ala-tRNA-lgiase_IIc"/>
</dbReference>
<dbReference type="Pfam" id="PF01411">
    <property type="entry name" value="tRNA-synt_2c"/>
    <property type="match status" value="1"/>
</dbReference>
<dbReference type="GO" id="GO:0000049">
    <property type="term" value="F:tRNA binding"/>
    <property type="evidence" value="ECO:0007669"/>
    <property type="project" value="UniProtKB-KW"/>
</dbReference>
<feature type="binding site" evidence="9">
    <location>
        <position position="595"/>
    </location>
    <ligand>
        <name>Zn(2+)</name>
        <dbReference type="ChEBI" id="CHEBI:29105"/>
    </ligand>
</feature>
<dbReference type="PROSITE" id="PS50860">
    <property type="entry name" value="AA_TRNA_LIGASE_II_ALA"/>
    <property type="match status" value="1"/>
</dbReference>
<dbReference type="SMART" id="SM00863">
    <property type="entry name" value="tRNA_SAD"/>
    <property type="match status" value="1"/>
</dbReference>
<dbReference type="PANTHER" id="PTHR11777">
    <property type="entry name" value="ALANYL-TRNA SYNTHETASE"/>
    <property type="match status" value="1"/>
</dbReference>
<feature type="binding site" evidence="9">
    <location>
        <position position="591"/>
    </location>
    <ligand>
        <name>Zn(2+)</name>
        <dbReference type="ChEBI" id="CHEBI:29105"/>
    </ligand>
</feature>
<evidence type="ECO:0000256" key="1">
    <source>
        <dbReference type="ARBA" id="ARBA00008226"/>
    </source>
</evidence>
<keyword evidence="3 9" id="KW-0436">Ligase</keyword>
<keyword evidence="9" id="KW-0862">Zinc</keyword>
<comment type="subcellular location">
    <subcellularLocation>
        <location evidence="9">Cytoplasm</location>
    </subcellularLocation>
</comment>
<evidence type="ECO:0000256" key="4">
    <source>
        <dbReference type="ARBA" id="ARBA00022741"/>
    </source>
</evidence>
<dbReference type="EC" id="6.1.1.7" evidence="9"/>
<dbReference type="Pfam" id="PF07973">
    <property type="entry name" value="tRNA_SAD"/>
    <property type="match status" value="1"/>
</dbReference>
<comment type="caution">
    <text evidence="11">The sequence shown here is derived from an EMBL/GenBank/DDBJ whole genome shotgun (WGS) entry which is preliminary data.</text>
</comment>
<evidence type="ECO:0000256" key="8">
    <source>
        <dbReference type="ARBA" id="ARBA00023146"/>
    </source>
</evidence>
<dbReference type="InterPro" id="IPR012947">
    <property type="entry name" value="tRNA_SAD"/>
</dbReference>
<proteinExistence type="inferred from homology"/>
<evidence type="ECO:0000313" key="12">
    <source>
        <dbReference type="Proteomes" id="UP000230434"/>
    </source>
</evidence>